<feature type="transmembrane region" description="Helical" evidence="1">
    <location>
        <begin position="255"/>
        <end position="276"/>
    </location>
</feature>
<protein>
    <submittedName>
        <fullName evidence="2">Uncharacterized protein</fullName>
    </submittedName>
</protein>
<feature type="transmembrane region" description="Helical" evidence="1">
    <location>
        <begin position="282"/>
        <end position="302"/>
    </location>
</feature>
<organism evidence="2 3">
    <name type="scientific">Melanomma pulvis-pyrius CBS 109.77</name>
    <dbReference type="NCBI Taxonomy" id="1314802"/>
    <lineage>
        <taxon>Eukaryota</taxon>
        <taxon>Fungi</taxon>
        <taxon>Dikarya</taxon>
        <taxon>Ascomycota</taxon>
        <taxon>Pezizomycotina</taxon>
        <taxon>Dothideomycetes</taxon>
        <taxon>Pleosporomycetidae</taxon>
        <taxon>Pleosporales</taxon>
        <taxon>Melanommataceae</taxon>
        <taxon>Melanomma</taxon>
    </lineage>
</organism>
<sequence>MATSTNSTVSQLRSQWSNPTDVLSVLLIIGGDIVQKALAQTAGGIITPVCFSFGWVAYSFSTLVGVIGDGRLLPPPDYPVKVFNLGSSYCRENRNWIIGRLLRDNEVYMNSQLPLNGSGLRISIYSALPASSNTKSVRTNALWAVATLMQIVIASIPWAIDNEWGVFLITSSGILAAIVAGGLPQWRVEKLPLKRRSAKYVALTSGNGSRDIMIVYGAKVALDLEELAAAESPRSGRVWEALSVFSRPGLPVGLWVTRLACFVQTVFWLALLIVVAGLKSHSWYLVAVGALGMLQNAMVAAVSRSPDRRDLPLRLVDKFKTHRTMDGLMDLEATINGAGHVLREEFFPGMLREDELNWWKGAAI</sequence>
<evidence type="ECO:0000313" key="2">
    <source>
        <dbReference type="EMBL" id="KAF2793874.1"/>
    </source>
</evidence>
<reference evidence="2" key="1">
    <citation type="journal article" date="2020" name="Stud. Mycol.">
        <title>101 Dothideomycetes genomes: a test case for predicting lifestyles and emergence of pathogens.</title>
        <authorList>
            <person name="Haridas S."/>
            <person name="Albert R."/>
            <person name="Binder M."/>
            <person name="Bloem J."/>
            <person name="Labutti K."/>
            <person name="Salamov A."/>
            <person name="Andreopoulos B."/>
            <person name="Baker S."/>
            <person name="Barry K."/>
            <person name="Bills G."/>
            <person name="Bluhm B."/>
            <person name="Cannon C."/>
            <person name="Castanera R."/>
            <person name="Culley D."/>
            <person name="Daum C."/>
            <person name="Ezra D."/>
            <person name="Gonzalez J."/>
            <person name="Henrissat B."/>
            <person name="Kuo A."/>
            <person name="Liang C."/>
            <person name="Lipzen A."/>
            <person name="Lutzoni F."/>
            <person name="Magnuson J."/>
            <person name="Mondo S."/>
            <person name="Nolan M."/>
            <person name="Ohm R."/>
            <person name="Pangilinan J."/>
            <person name="Park H.-J."/>
            <person name="Ramirez L."/>
            <person name="Alfaro M."/>
            <person name="Sun H."/>
            <person name="Tritt A."/>
            <person name="Yoshinaga Y."/>
            <person name="Zwiers L.-H."/>
            <person name="Turgeon B."/>
            <person name="Goodwin S."/>
            <person name="Spatafora J."/>
            <person name="Crous P."/>
            <person name="Grigoriev I."/>
        </authorList>
    </citation>
    <scope>NUCLEOTIDE SEQUENCE</scope>
    <source>
        <strain evidence="2">CBS 109.77</strain>
    </source>
</reference>
<proteinExistence type="predicted"/>
<feature type="transmembrane region" description="Helical" evidence="1">
    <location>
        <begin position="166"/>
        <end position="186"/>
    </location>
</feature>
<keyword evidence="1" id="KW-0812">Transmembrane</keyword>
<evidence type="ECO:0000256" key="1">
    <source>
        <dbReference type="SAM" id="Phobius"/>
    </source>
</evidence>
<feature type="transmembrane region" description="Helical" evidence="1">
    <location>
        <begin position="141"/>
        <end position="160"/>
    </location>
</feature>
<dbReference type="EMBL" id="MU001911">
    <property type="protein sequence ID" value="KAF2793874.1"/>
    <property type="molecule type" value="Genomic_DNA"/>
</dbReference>
<dbReference type="Proteomes" id="UP000799757">
    <property type="component" value="Unassembled WGS sequence"/>
</dbReference>
<keyword evidence="1" id="KW-0472">Membrane</keyword>
<keyword evidence="3" id="KW-1185">Reference proteome</keyword>
<accession>A0A6A6XCI7</accession>
<keyword evidence="1" id="KW-1133">Transmembrane helix</keyword>
<dbReference type="OrthoDB" id="1937642at2759"/>
<name>A0A6A6XCI7_9PLEO</name>
<gene>
    <name evidence="2" type="ORF">K505DRAFT_349649</name>
</gene>
<dbReference type="AlphaFoldDB" id="A0A6A6XCI7"/>
<evidence type="ECO:0000313" key="3">
    <source>
        <dbReference type="Proteomes" id="UP000799757"/>
    </source>
</evidence>